<dbReference type="GO" id="GO:0004713">
    <property type="term" value="F:protein tyrosine kinase activity"/>
    <property type="evidence" value="ECO:0007669"/>
    <property type="project" value="UniProtKB-KW"/>
</dbReference>
<dbReference type="AlphaFoldDB" id="A0A7R8UX68"/>
<gene>
    <name evidence="20" type="ORF">HERILL_LOCUS11281</name>
</gene>
<dbReference type="OrthoDB" id="635774at2759"/>
<dbReference type="PROSITE" id="PS50011">
    <property type="entry name" value="PROTEIN_KINASE_DOM"/>
    <property type="match status" value="1"/>
</dbReference>
<dbReference type="InParanoid" id="A0A7R8UX68"/>
<keyword evidence="10 16" id="KW-0067">ATP-binding</keyword>
<evidence type="ECO:0000259" key="18">
    <source>
        <dbReference type="PROSITE" id="PS50011"/>
    </source>
</evidence>
<evidence type="ECO:0000256" key="4">
    <source>
        <dbReference type="ARBA" id="ARBA00022490"/>
    </source>
</evidence>
<reference evidence="20 21" key="1">
    <citation type="submission" date="2020-11" db="EMBL/GenBank/DDBJ databases">
        <authorList>
            <person name="Wallbank WR R."/>
            <person name="Pardo Diaz C."/>
            <person name="Kozak K."/>
            <person name="Martin S."/>
            <person name="Jiggins C."/>
            <person name="Moest M."/>
            <person name="Warren A I."/>
            <person name="Generalovic N T."/>
            <person name="Byers J.R.P. K."/>
            <person name="Montejo-Kovacevich G."/>
            <person name="Yen C E."/>
        </authorList>
    </citation>
    <scope>NUCLEOTIDE SEQUENCE [LARGE SCALE GENOMIC DNA]</scope>
</reference>
<evidence type="ECO:0000256" key="3">
    <source>
        <dbReference type="ARBA" id="ARBA00022443"/>
    </source>
</evidence>
<feature type="domain" description="UBA" evidence="19">
    <location>
        <begin position="1120"/>
        <end position="1167"/>
    </location>
</feature>
<dbReference type="InterPro" id="IPR000719">
    <property type="entry name" value="Prot_kinase_dom"/>
</dbReference>
<feature type="region of interest" description="Disordered" evidence="17">
    <location>
        <begin position="477"/>
        <end position="497"/>
    </location>
</feature>
<evidence type="ECO:0000256" key="5">
    <source>
        <dbReference type="ARBA" id="ARBA00022527"/>
    </source>
</evidence>
<comment type="subcellular location">
    <subcellularLocation>
        <location evidence="2">Cytoplasmic vesicle</location>
        <location evidence="2">Clathrin-coated vesicle</location>
    </subcellularLocation>
</comment>
<keyword evidence="7" id="KW-0479">Metal-binding</keyword>
<evidence type="ECO:0000256" key="14">
    <source>
        <dbReference type="ARBA" id="ARBA00047899"/>
    </source>
</evidence>
<dbReference type="SUPFAM" id="SSF56112">
    <property type="entry name" value="Protein kinase-like (PK-like)"/>
    <property type="match status" value="1"/>
</dbReference>
<dbReference type="Proteomes" id="UP000594454">
    <property type="component" value="Chromosome 4"/>
</dbReference>
<protein>
    <recommendedName>
        <fullName evidence="22">Non-specific protein-tyrosine kinase</fullName>
    </recommendedName>
</protein>
<comment type="similarity">
    <text evidence="15">Belongs to the protein kinase superfamily. Tyr protein kinase family.</text>
</comment>
<dbReference type="InterPro" id="IPR001245">
    <property type="entry name" value="Ser-Thr/Tyr_kinase_cat_dom"/>
</dbReference>
<dbReference type="Gene3D" id="3.30.200.20">
    <property type="entry name" value="Phosphorylase Kinase, domain 1"/>
    <property type="match status" value="1"/>
</dbReference>
<dbReference type="PROSITE" id="PS00107">
    <property type="entry name" value="PROTEIN_KINASE_ATP"/>
    <property type="match status" value="1"/>
</dbReference>
<dbReference type="FunFam" id="1.10.510.10:FF:000080">
    <property type="entry name" value="Putative activated CDC42 kinase 1"/>
    <property type="match status" value="1"/>
</dbReference>
<evidence type="ECO:0000256" key="13">
    <source>
        <dbReference type="ARBA" id="ARBA00023329"/>
    </source>
</evidence>
<evidence type="ECO:0000256" key="9">
    <source>
        <dbReference type="ARBA" id="ARBA00022777"/>
    </source>
</evidence>
<dbReference type="OMA" id="QMYASKD"/>
<keyword evidence="5" id="KW-0723">Serine/threonine-protein kinase</keyword>
<dbReference type="PRINTS" id="PR00109">
    <property type="entry name" value="TYRKINASE"/>
</dbReference>
<keyword evidence="9" id="KW-0418">Kinase</keyword>
<proteinExistence type="inferred from homology"/>
<dbReference type="Pfam" id="PF07714">
    <property type="entry name" value="PK_Tyr_Ser-Thr"/>
    <property type="match status" value="1"/>
</dbReference>
<keyword evidence="3" id="KW-0728">SH3 domain</keyword>
<comment type="catalytic activity">
    <reaction evidence="14">
        <text>L-threonyl-[protein] + ATP = O-phospho-L-threonyl-[protein] + ADP + H(+)</text>
        <dbReference type="Rhea" id="RHEA:46608"/>
        <dbReference type="Rhea" id="RHEA-COMP:11060"/>
        <dbReference type="Rhea" id="RHEA-COMP:11605"/>
        <dbReference type="ChEBI" id="CHEBI:15378"/>
        <dbReference type="ChEBI" id="CHEBI:30013"/>
        <dbReference type="ChEBI" id="CHEBI:30616"/>
        <dbReference type="ChEBI" id="CHEBI:61977"/>
        <dbReference type="ChEBI" id="CHEBI:456216"/>
        <dbReference type="EC" id="2.7.11.1"/>
    </reaction>
</comment>
<dbReference type="PROSITE" id="PS50030">
    <property type="entry name" value="UBA"/>
    <property type="match status" value="1"/>
</dbReference>
<dbReference type="CDD" id="cd14328">
    <property type="entry name" value="UBA_TNK1"/>
    <property type="match status" value="1"/>
</dbReference>
<evidence type="ECO:0000313" key="21">
    <source>
        <dbReference type="Proteomes" id="UP000594454"/>
    </source>
</evidence>
<evidence type="ECO:0000256" key="1">
    <source>
        <dbReference type="ARBA" id="ARBA00001946"/>
    </source>
</evidence>
<dbReference type="InterPro" id="IPR015940">
    <property type="entry name" value="UBA"/>
</dbReference>
<dbReference type="InterPro" id="IPR017441">
    <property type="entry name" value="Protein_kinase_ATP_BS"/>
</dbReference>
<evidence type="ECO:0000256" key="8">
    <source>
        <dbReference type="ARBA" id="ARBA00022741"/>
    </source>
</evidence>
<dbReference type="CDD" id="cd09539">
    <property type="entry name" value="SAM_TNK-like"/>
    <property type="match status" value="1"/>
</dbReference>
<keyword evidence="6" id="KW-0808">Transferase</keyword>
<dbReference type="InterPro" id="IPR008266">
    <property type="entry name" value="Tyr_kinase_AS"/>
</dbReference>
<dbReference type="PROSITE" id="PS00109">
    <property type="entry name" value="PROTEIN_KINASE_TYR"/>
    <property type="match status" value="1"/>
</dbReference>
<accession>A0A7R8UX68</accession>
<feature type="binding site" evidence="16">
    <location>
        <position position="143"/>
    </location>
    <ligand>
        <name>ATP</name>
        <dbReference type="ChEBI" id="CHEBI:30616"/>
    </ligand>
</feature>
<dbReference type="GO" id="GO:0046872">
    <property type="term" value="F:metal ion binding"/>
    <property type="evidence" value="ECO:0007669"/>
    <property type="project" value="UniProtKB-KW"/>
</dbReference>
<organism evidence="20 21">
    <name type="scientific">Hermetia illucens</name>
    <name type="common">Black soldier fly</name>
    <dbReference type="NCBI Taxonomy" id="343691"/>
    <lineage>
        <taxon>Eukaryota</taxon>
        <taxon>Metazoa</taxon>
        <taxon>Ecdysozoa</taxon>
        <taxon>Arthropoda</taxon>
        <taxon>Hexapoda</taxon>
        <taxon>Insecta</taxon>
        <taxon>Pterygota</taxon>
        <taxon>Neoptera</taxon>
        <taxon>Endopterygota</taxon>
        <taxon>Diptera</taxon>
        <taxon>Brachycera</taxon>
        <taxon>Stratiomyomorpha</taxon>
        <taxon>Stratiomyidae</taxon>
        <taxon>Hermetiinae</taxon>
        <taxon>Hermetia</taxon>
    </lineage>
</organism>
<evidence type="ECO:0000256" key="12">
    <source>
        <dbReference type="ARBA" id="ARBA00023137"/>
    </source>
</evidence>
<dbReference type="Gene3D" id="4.10.680.10">
    <property type="entry name" value="Cdc42-like binding domain"/>
    <property type="match status" value="1"/>
</dbReference>
<dbReference type="FunFam" id="3.30.200.20:FF:000107">
    <property type="entry name" value="Putative activated CDC42 kinase 1"/>
    <property type="match status" value="1"/>
</dbReference>
<dbReference type="CDD" id="cd05040">
    <property type="entry name" value="PTKc_Ack_like"/>
    <property type="match status" value="1"/>
</dbReference>
<keyword evidence="11" id="KW-0460">Magnesium</keyword>
<evidence type="ECO:0000256" key="10">
    <source>
        <dbReference type="ARBA" id="ARBA00022840"/>
    </source>
</evidence>
<dbReference type="EMBL" id="LR899012">
    <property type="protein sequence ID" value="CAD7088678.1"/>
    <property type="molecule type" value="Genomic_DNA"/>
</dbReference>
<dbReference type="InterPro" id="IPR037085">
    <property type="entry name" value="Cdc42-bd-like_dom_sf"/>
</dbReference>
<evidence type="ECO:0000259" key="19">
    <source>
        <dbReference type="PROSITE" id="PS50030"/>
    </source>
</evidence>
<dbReference type="InterPro" id="IPR049587">
    <property type="entry name" value="TNK-like_SAM"/>
</dbReference>
<dbReference type="InterPro" id="IPR020635">
    <property type="entry name" value="Tyr_kinase_cat_dom"/>
</dbReference>
<feature type="domain" description="Protein kinase" evidence="18">
    <location>
        <begin position="111"/>
        <end position="370"/>
    </location>
</feature>
<evidence type="ECO:0000313" key="20">
    <source>
        <dbReference type="EMBL" id="CAD7088678.1"/>
    </source>
</evidence>
<evidence type="ECO:0000256" key="11">
    <source>
        <dbReference type="ARBA" id="ARBA00022842"/>
    </source>
</evidence>
<dbReference type="InterPro" id="IPR011009">
    <property type="entry name" value="Kinase-like_dom_sf"/>
</dbReference>
<dbReference type="GO" id="GO:0002009">
    <property type="term" value="P:morphogenesis of an epithelium"/>
    <property type="evidence" value="ECO:0007669"/>
    <property type="project" value="UniProtKB-ARBA"/>
</dbReference>
<feature type="region of interest" description="Disordered" evidence="17">
    <location>
        <begin position="518"/>
        <end position="569"/>
    </location>
</feature>
<keyword evidence="12" id="KW-0829">Tyrosine-protein kinase</keyword>
<keyword evidence="13" id="KW-0968">Cytoplasmic vesicle</keyword>
<dbReference type="InterPro" id="IPR050198">
    <property type="entry name" value="Non-receptor_tyrosine_kinases"/>
</dbReference>
<dbReference type="GO" id="GO:0005524">
    <property type="term" value="F:ATP binding"/>
    <property type="evidence" value="ECO:0007669"/>
    <property type="project" value="UniProtKB-UniRule"/>
</dbReference>
<evidence type="ECO:0000256" key="2">
    <source>
        <dbReference type="ARBA" id="ARBA00004132"/>
    </source>
</evidence>
<keyword evidence="8 16" id="KW-0547">Nucleotide-binding</keyword>
<dbReference type="GO" id="GO:0030136">
    <property type="term" value="C:clathrin-coated vesicle"/>
    <property type="evidence" value="ECO:0007669"/>
    <property type="project" value="UniProtKB-SubCell"/>
</dbReference>
<name>A0A7R8UX68_HERIL</name>
<dbReference type="SMART" id="SM00219">
    <property type="entry name" value="TyrKc"/>
    <property type="match status" value="1"/>
</dbReference>
<feature type="compositionally biased region" description="Polar residues" evidence="17">
    <location>
        <begin position="696"/>
        <end position="719"/>
    </location>
</feature>
<dbReference type="Pfam" id="PF22931">
    <property type="entry name" value="SAM_TNK"/>
    <property type="match status" value="1"/>
</dbReference>
<evidence type="ECO:0000256" key="16">
    <source>
        <dbReference type="PROSITE-ProRule" id="PRU10141"/>
    </source>
</evidence>
<dbReference type="Gene3D" id="1.10.510.10">
    <property type="entry name" value="Transferase(Phosphotransferase) domain 1"/>
    <property type="match status" value="1"/>
</dbReference>
<keyword evidence="21" id="KW-1185">Reference proteome</keyword>
<evidence type="ECO:0000256" key="6">
    <source>
        <dbReference type="ARBA" id="ARBA00022679"/>
    </source>
</evidence>
<dbReference type="Pfam" id="PF09027">
    <property type="entry name" value="GTPase_binding"/>
    <property type="match status" value="1"/>
</dbReference>
<comment type="cofactor">
    <cofactor evidence="1">
        <name>Mg(2+)</name>
        <dbReference type="ChEBI" id="CHEBI:18420"/>
    </cofactor>
</comment>
<feature type="region of interest" description="Disordered" evidence="17">
    <location>
        <begin position="696"/>
        <end position="724"/>
    </location>
</feature>
<feature type="compositionally biased region" description="Polar residues" evidence="17">
    <location>
        <begin position="553"/>
        <end position="569"/>
    </location>
</feature>
<dbReference type="InterPro" id="IPR055175">
    <property type="entry name" value="ACK/TNK-like_SAM"/>
</dbReference>
<dbReference type="GO" id="GO:0004674">
    <property type="term" value="F:protein serine/threonine kinase activity"/>
    <property type="evidence" value="ECO:0007669"/>
    <property type="project" value="UniProtKB-KW"/>
</dbReference>
<dbReference type="SMART" id="SM00165">
    <property type="entry name" value="UBA"/>
    <property type="match status" value="1"/>
</dbReference>
<evidence type="ECO:0000256" key="15">
    <source>
        <dbReference type="ARBA" id="ARBA00060742"/>
    </source>
</evidence>
<dbReference type="InterPro" id="IPR015116">
    <property type="entry name" value="Cdc42-bd-like"/>
</dbReference>
<dbReference type="PANTHER" id="PTHR24418">
    <property type="entry name" value="TYROSINE-PROTEIN KINASE"/>
    <property type="match status" value="1"/>
</dbReference>
<sequence>MADSETDWLEELLRDVQLEQFLSRIRDELQVTRLAHFDYVHSDDLERIGLGKPAIRRLLEAVRKKKTQQWRKNILSKLIGGGKQPSKKSASATNENNTFTSLTCLIHEKDVTLGIKLGDGSFGVVRRGEWNTPTNRMLPVAVKVLKADNLTQPGIIEDFFREVQAMHALDHPNLVRLYGVVLSQPMMMITELAERGSLLDTLRKQCRNTPLPTIWNWSVQIATGMAYLESKRFLHRDLACRNVLLASGNKIKIGDFGLMRALPQQEDCYVMTEHKKVPFPWCAPESLRYRQFSHASDTWMFAVTLWEMFTFGEDPWIGLNGSQILRKIDREGERLHHPDACPPDVYQLMLQCWDKTPSERPTFAAIKEFLAGIAPPLARAGTSYNEPSRLTIESNDLIAIIDGRPDLKYIKGQNQRTFDIGTFPRNILEKMKSNSDISRPVHDSFRHTGHGSPFGPSWGSPTFIDPAYLEGNVEMRGNTLDNKGLDRRRKCSSYQVKERKSNAVKQFAYNKLVNERAESVRVKPNRPPQPKINNTQNGQEGVLIDLSPDGSESIGQPSNQREVSNNSAKSHNNSVCILDAPIDIPTEGDLYETEMNAMNTVSVSRAEPPPYQMPPTYSNTIEFSQLSASSSPLHSINKPADRNDPFDTSAINELANGTNVYQSTNLYGNVSSASESPHHQNLAAICNGLYKKDNMNMDTSTPSSKGAISKQKFNASCENRSPPGSAKKCLNYEQAGNLSTPNSYGSYENQSKIANDLLSNSPTTATAIAITTTDPTSLSDLMNDELELRNDSMTVNLSALSLNDTTNSDKRLDESFIAELEKDMYKNESSTSNLNVNTSQNYSKGDVQKDNYISAILSQDNTVKTFNTSPSSSSSYMTQKINNNDQRYQSTASVSNAGQSRYALSDLTAPTVAPKQINTSQNDTNAVINQIWYETISRDNYASSQNINENIYSNSSSIQKNHNYVAVANKPPNASASIQKNLYSLTPNKTQYASSFYDTVPPTPASFYGQVPTASQTSNQIYSTTQPLQPVIYDEVSVDDYLRPHRPAPLAPPQLSAQQIQRRLEKHLYQQQQQSQQQQGIYSSSNFSADYQTTRIDALIKDLGSSVSESDARLALNAANWDHNMAVRHYKIEQLLRLGLASRPQCEQALLKTGWSVELAASVLLEPTV</sequence>
<dbReference type="FunCoup" id="A0A7R8UX68">
    <property type="interactions" value="40"/>
</dbReference>
<keyword evidence="4" id="KW-0963">Cytoplasm</keyword>
<evidence type="ECO:0008006" key="22">
    <source>
        <dbReference type="Google" id="ProtNLM"/>
    </source>
</evidence>
<evidence type="ECO:0000256" key="17">
    <source>
        <dbReference type="SAM" id="MobiDB-lite"/>
    </source>
</evidence>
<evidence type="ECO:0000256" key="7">
    <source>
        <dbReference type="ARBA" id="ARBA00022723"/>
    </source>
</evidence>